<keyword evidence="1" id="KW-0540">Nuclease</keyword>
<proteinExistence type="predicted"/>
<feature type="domain" description="Exonuclease" evidence="4">
    <location>
        <begin position="4"/>
        <end position="171"/>
    </location>
</feature>
<accession>A0A942T1T9</accession>
<evidence type="ECO:0000313" key="5">
    <source>
        <dbReference type="EMBL" id="MBS4183767.1"/>
    </source>
</evidence>
<evidence type="ECO:0000256" key="3">
    <source>
        <dbReference type="ARBA" id="ARBA00022839"/>
    </source>
</evidence>
<dbReference type="SUPFAM" id="SSF52113">
    <property type="entry name" value="BRCT domain"/>
    <property type="match status" value="1"/>
</dbReference>
<dbReference type="EMBL" id="JAGYPE010000003">
    <property type="protein sequence ID" value="MBS4183767.1"/>
    <property type="molecule type" value="Genomic_DNA"/>
</dbReference>
<dbReference type="InterPro" id="IPR006054">
    <property type="entry name" value="DnaQ"/>
</dbReference>
<dbReference type="InterPro" id="IPR013520">
    <property type="entry name" value="Ribonucl_H"/>
</dbReference>
<dbReference type="InterPro" id="IPR012337">
    <property type="entry name" value="RNaseH-like_sf"/>
</dbReference>
<dbReference type="PANTHER" id="PTHR30231">
    <property type="entry name" value="DNA POLYMERASE III SUBUNIT EPSILON"/>
    <property type="match status" value="1"/>
</dbReference>
<dbReference type="FunFam" id="3.30.420.10:FF:000045">
    <property type="entry name" value="3'-5' exonuclease DinG"/>
    <property type="match status" value="1"/>
</dbReference>
<keyword evidence="2" id="KW-0378">Hydrolase</keyword>
<dbReference type="GO" id="GO:0003677">
    <property type="term" value="F:DNA binding"/>
    <property type="evidence" value="ECO:0007669"/>
    <property type="project" value="InterPro"/>
</dbReference>
<keyword evidence="3" id="KW-0269">Exonuclease</keyword>
<dbReference type="Pfam" id="PF00929">
    <property type="entry name" value="RNase_T"/>
    <property type="match status" value="1"/>
</dbReference>
<gene>
    <name evidence="5" type="ORF">KHB02_20450</name>
</gene>
<dbReference type="GO" id="GO:0003887">
    <property type="term" value="F:DNA-directed DNA polymerase activity"/>
    <property type="evidence" value="ECO:0007669"/>
    <property type="project" value="InterPro"/>
</dbReference>
<name>A0A942T1T9_9BACI</name>
<comment type="caution">
    <text evidence="5">The sequence shown here is derived from an EMBL/GenBank/DDBJ whole genome shotgun (WGS) entry which is preliminary data.</text>
</comment>
<dbReference type="InterPro" id="IPR029024">
    <property type="entry name" value="TerB-like"/>
</dbReference>
<dbReference type="Gene3D" id="3.40.50.10190">
    <property type="entry name" value="BRCT domain"/>
    <property type="match status" value="1"/>
</dbReference>
<organism evidence="5">
    <name type="scientific">Neobacillus citreus</name>
    <dbReference type="NCBI Taxonomy" id="2833578"/>
    <lineage>
        <taxon>Bacteria</taxon>
        <taxon>Bacillati</taxon>
        <taxon>Bacillota</taxon>
        <taxon>Bacilli</taxon>
        <taxon>Bacillales</taxon>
        <taxon>Bacillaceae</taxon>
        <taxon>Neobacillus</taxon>
    </lineage>
</organism>
<dbReference type="NCBIfam" id="TIGR00573">
    <property type="entry name" value="dnaq"/>
    <property type="match status" value="1"/>
</dbReference>
<dbReference type="Gene3D" id="3.30.420.10">
    <property type="entry name" value="Ribonuclease H-like superfamily/Ribonuclease H"/>
    <property type="match status" value="1"/>
</dbReference>
<dbReference type="SMART" id="SM00479">
    <property type="entry name" value="EXOIII"/>
    <property type="match status" value="1"/>
</dbReference>
<dbReference type="AlphaFoldDB" id="A0A942T1T9"/>
<evidence type="ECO:0000256" key="2">
    <source>
        <dbReference type="ARBA" id="ARBA00022801"/>
    </source>
</evidence>
<reference evidence="5" key="1">
    <citation type="submission" date="2021-05" db="EMBL/GenBank/DDBJ databases">
        <title>Novel Bacillus species.</title>
        <authorList>
            <person name="Liu G."/>
        </authorList>
    </citation>
    <scope>NUCLEOTIDE SEQUENCE</scope>
    <source>
        <strain evidence="5">FJAT-50051</strain>
    </source>
</reference>
<dbReference type="CDD" id="cd06127">
    <property type="entry name" value="DEDDh"/>
    <property type="match status" value="1"/>
</dbReference>
<dbReference type="InterPro" id="IPR036420">
    <property type="entry name" value="BRCT_dom_sf"/>
</dbReference>
<evidence type="ECO:0000259" key="4">
    <source>
        <dbReference type="SMART" id="SM00479"/>
    </source>
</evidence>
<dbReference type="GO" id="GO:0008408">
    <property type="term" value="F:3'-5' exonuclease activity"/>
    <property type="evidence" value="ECO:0007669"/>
    <property type="project" value="TreeGrafter"/>
</dbReference>
<evidence type="ECO:0000256" key="1">
    <source>
        <dbReference type="ARBA" id="ARBA00022722"/>
    </source>
</evidence>
<dbReference type="InterPro" id="IPR036397">
    <property type="entry name" value="RNaseH_sf"/>
</dbReference>
<sequence>MHNGYAVIDFETTGFSPNHGHRIIEIGLVHVAPDGQVERSFETLLNPGRDLGPVHVHQIRGRDVAEAPTFADVAGTLIELLRGRVLVAHNARFEATFLAAELARLGHTSPIGAENALCTMQLASTFLPGSGRKLADCCNAYDIELVNAHEALADATATALLLGAYMEASRGAGHWQDWTTRSSALVWPVVETVETRWVARRRSASVPSATLLDRATDLLPSVDDDLPAQQYLAMLDAALADGLLSVHETDQLADLARQLHIGDDRRVALHDRYFADLVAAAWADSVLSEDERREIETVGTLLDIGASTVAAAMHDPRPMATAPAPQRGDDPELTLNGSSLVVLTGEMRRSRNVIEADLARLGIPTARAVTKKTTLVIAADVDSLSGKARKAAQYGIPIASEGALEAALAHAAV</sequence>
<dbReference type="GO" id="GO:0006260">
    <property type="term" value="P:DNA replication"/>
    <property type="evidence" value="ECO:0007669"/>
    <property type="project" value="InterPro"/>
</dbReference>
<dbReference type="SUPFAM" id="SSF53098">
    <property type="entry name" value="Ribonuclease H-like"/>
    <property type="match status" value="1"/>
</dbReference>
<dbReference type="PANTHER" id="PTHR30231:SF4">
    <property type="entry name" value="PROTEIN NEN2"/>
    <property type="match status" value="1"/>
</dbReference>
<protein>
    <recommendedName>
        <fullName evidence="4">Exonuclease domain-containing protein</fullName>
    </recommendedName>
</protein>
<dbReference type="SUPFAM" id="SSF158682">
    <property type="entry name" value="TerB-like"/>
    <property type="match status" value="2"/>
</dbReference>